<accession>A0ACB6ZVH4</accession>
<organism evidence="1 2">
    <name type="scientific">Thelephora ganbajun</name>
    <name type="common">Ganba fungus</name>
    <dbReference type="NCBI Taxonomy" id="370292"/>
    <lineage>
        <taxon>Eukaryota</taxon>
        <taxon>Fungi</taxon>
        <taxon>Dikarya</taxon>
        <taxon>Basidiomycota</taxon>
        <taxon>Agaricomycotina</taxon>
        <taxon>Agaricomycetes</taxon>
        <taxon>Thelephorales</taxon>
        <taxon>Thelephoraceae</taxon>
        <taxon>Thelephora</taxon>
    </lineage>
</organism>
<comment type="caution">
    <text evidence="1">The sequence shown here is derived from an EMBL/GenBank/DDBJ whole genome shotgun (WGS) entry which is preliminary data.</text>
</comment>
<keyword evidence="2" id="KW-1185">Reference proteome</keyword>
<proteinExistence type="predicted"/>
<dbReference type="Proteomes" id="UP000886501">
    <property type="component" value="Unassembled WGS sequence"/>
</dbReference>
<name>A0ACB6ZVH4_THEGA</name>
<dbReference type="EMBL" id="MU117963">
    <property type="protein sequence ID" value="KAF9653599.1"/>
    <property type="molecule type" value="Genomic_DNA"/>
</dbReference>
<reference evidence="1" key="1">
    <citation type="submission" date="2019-10" db="EMBL/GenBank/DDBJ databases">
        <authorList>
            <consortium name="DOE Joint Genome Institute"/>
            <person name="Kuo A."/>
            <person name="Miyauchi S."/>
            <person name="Kiss E."/>
            <person name="Drula E."/>
            <person name="Kohler A."/>
            <person name="Sanchez-Garcia M."/>
            <person name="Andreopoulos B."/>
            <person name="Barry K.W."/>
            <person name="Bonito G."/>
            <person name="Buee M."/>
            <person name="Carver A."/>
            <person name="Chen C."/>
            <person name="Cichocki N."/>
            <person name="Clum A."/>
            <person name="Culley D."/>
            <person name="Crous P.W."/>
            <person name="Fauchery L."/>
            <person name="Girlanda M."/>
            <person name="Hayes R."/>
            <person name="Keri Z."/>
            <person name="Labutti K."/>
            <person name="Lipzen A."/>
            <person name="Lombard V."/>
            <person name="Magnuson J."/>
            <person name="Maillard F."/>
            <person name="Morin E."/>
            <person name="Murat C."/>
            <person name="Nolan M."/>
            <person name="Ohm R."/>
            <person name="Pangilinan J."/>
            <person name="Pereira M."/>
            <person name="Perotto S."/>
            <person name="Peter M."/>
            <person name="Riley R."/>
            <person name="Sitrit Y."/>
            <person name="Stielow B."/>
            <person name="Szollosi G."/>
            <person name="Zifcakova L."/>
            <person name="Stursova M."/>
            <person name="Spatafora J.W."/>
            <person name="Tedersoo L."/>
            <person name="Vaario L.-M."/>
            <person name="Yamada A."/>
            <person name="Yan M."/>
            <person name="Wang P."/>
            <person name="Xu J."/>
            <person name="Bruns T."/>
            <person name="Baldrian P."/>
            <person name="Vilgalys R."/>
            <person name="Henrissat B."/>
            <person name="Grigoriev I.V."/>
            <person name="Hibbett D."/>
            <person name="Nagy L.G."/>
            <person name="Martin F.M."/>
        </authorList>
    </citation>
    <scope>NUCLEOTIDE SEQUENCE</scope>
    <source>
        <strain evidence="1">P2</strain>
    </source>
</reference>
<evidence type="ECO:0000313" key="2">
    <source>
        <dbReference type="Proteomes" id="UP000886501"/>
    </source>
</evidence>
<gene>
    <name evidence="1" type="ORF">BDM02DRAFT_1575888</name>
</gene>
<sequence>MTTAPGTIKAIDGSSVHKITSGQVVVDLQTAVKEMVENSLDAGATTIEVRFRDHGLKSIEVVDNGSGISSENYDAIGLKYHTSKLSSFEDLTTVSTFGFRGEAISSICALSESVTVTTATTSEAPMGTVIELDRSGKVTSRSTKVARQRGTTVTVTGLFKPLPVRRKEFERNAKREFAKALTLLNAYALIPCSKENQGVRLTVSNQDGNRKTVALRTDGTPSTKASVSALWGPKALDDIVGLDLDFEVEVEKAVLRRLATHDITTSSPGNNRVRVIGLISKFALGCGRTTTDRQFFFINGRPCNPTKVQKAFNEVYRSFNINQSPFIVADFILPTDSCDINVSPDKRTILLHSEGNLIRALKTALEDAFSTSRSTYDLNEAGRASSRSQPEVIPSPPQEPEHTADSRMPPSKTAMEVDNEDTVASIAEEIPSSSTGPIAVEESTDAGSSDHDALSLFGGSRPQSPELVRDGPPAPTRNQPNSALILSGGGRPTNEGVPIAIQVTKPLLDERPTREPDVPSDTLETTTVVPRSSEPTPILKRKDPPVQMVLNTSGASWNLMAKGTSHEDRPQKKARIDSGPAVLERLSTSSTGKKKAGLWAFALPGSLRPHVREGVSGDDNVEMSLTVSAKGPEEVGDGDNEAVQTPDNQQGRSTRSPVPPIDNGTDTEDGLAVVTPNKILDVNDRQSTTSNSPDQLAALDASEPEAEREETASDLSQQSRNTLSSDSDDEVVLSIDIARIGSRWQSTQSSRTAVANGEVLQNLVAGDRRAGLENKNEEEAAAALSRVIDKEDFKTMVPIGQFNKGFIIARRQRNSGGSSQTGVMDDLFIIDQHASDEKYNFETLQQTTRVESQRLIRPQPLRLSAADELMAIDNMNVLNQNGFDIVVDDSEDRDPSKPRLSLVGQPVSKSMTFDMKDLEDILSLMHDRPTGQMVRCSKVRAMFASRACRKSVMIGDSLNRQQMVKILQHMSTIEQPWNCPHGRPTMRHLCDISEVPQRPVNTIDWDGYRNKLLRKRR</sequence>
<reference evidence="1" key="2">
    <citation type="journal article" date="2020" name="Nat. Commun.">
        <title>Large-scale genome sequencing of mycorrhizal fungi provides insights into the early evolution of symbiotic traits.</title>
        <authorList>
            <person name="Miyauchi S."/>
            <person name="Kiss E."/>
            <person name="Kuo A."/>
            <person name="Drula E."/>
            <person name="Kohler A."/>
            <person name="Sanchez-Garcia M."/>
            <person name="Morin E."/>
            <person name="Andreopoulos B."/>
            <person name="Barry K.W."/>
            <person name="Bonito G."/>
            <person name="Buee M."/>
            <person name="Carver A."/>
            <person name="Chen C."/>
            <person name="Cichocki N."/>
            <person name="Clum A."/>
            <person name="Culley D."/>
            <person name="Crous P.W."/>
            <person name="Fauchery L."/>
            <person name="Girlanda M."/>
            <person name="Hayes R.D."/>
            <person name="Keri Z."/>
            <person name="LaButti K."/>
            <person name="Lipzen A."/>
            <person name="Lombard V."/>
            <person name="Magnuson J."/>
            <person name="Maillard F."/>
            <person name="Murat C."/>
            <person name="Nolan M."/>
            <person name="Ohm R.A."/>
            <person name="Pangilinan J."/>
            <person name="Pereira M.F."/>
            <person name="Perotto S."/>
            <person name="Peter M."/>
            <person name="Pfister S."/>
            <person name="Riley R."/>
            <person name="Sitrit Y."/>
            <person name="Stielow J.B."/>
            <person name="Szollosi G."/>
            <person name="Zifcakova L."/>
            <person name="Stursova M."/>
            <person name="Spatafora J.W."/>
            <person name="Tedersoo L."/>
            <person name="Vaario L.M."/>
            <person name="Yamada A."/>
            <person name="Yan M."/>
            <person name="Wang P."/>
            <person name="Xu J."/>
            <person name="Bruns T."/>
            <person name="Baldrian P."/>
            <person name="Vilgalys R."/>
            <person name="Dunand C."/>
            <person name="Henrissat B."/>
            <person name="Grigoriev I.V."/>
            <person name="Hibbett D."/>
            <person name="Nagy L.G."/>
            <person name="Martin F.M."/>
        </authorList>
    </citation>
    <scope>NUCLEOTIDE SEQUENCE</scope>
    <source>
        <strain evidence="1">P2</strain>
    </source>
</reference>
<evidence type="ECO:0000313" key="1">
    <source>
        <dbReference type="EMBL" id="KAF9653599.1"/>
    </source>
</evidence>
<protein>
    <submittedName>
        <fullName evidence="1">DNA mismatch repair protein MutL</fullName>
    </submittedName>
</protein>